<reference evidence="2" key="2">
    <citation type="submission" date="2009-12" db="EMBL/GenBank/DDBJ databases">
        <title>The complete genome of Pirellula staleyi ATCC 27377.</title>
        <authorList>
            <consortium name="US DOE Joint Genome Institute (JGI-PGF)"/>
            <person name="Lucas S."/>
            <person name="Copeland A."/>
            <person name="Lapidus A."/>
            <person name="Glavina del Rio T."/>
            <person name="Dalin E."/>
            <person name="Tice H."/>
            <person name="Bruce D."/>
            <person name="Goodwin L."/>
            <person name="Pitluck S."/>
            <person name="Kyrpides N."/>
            <person name="Mavromatis K."/>
            <person name="Ivanova N."/>
            <person name="Last F.I."/>
            <person name="Brettin T."/>
            <person name="Detter J.C."/>
            <person name="Han C."/>
            <person name="Larimer F."/>
            <person name="Land M."/>
            <person name="Hauser L."/>
            <person name="Markowitz V."/>
            <person name="Cheng J.-F."/>
            <person name="Hugenholtz P."/>
            <person name="Woyke T."/>
            <person name="Wu D."/>
            <person name="Fahnrich R."/>
            <person name="Schneider S."/>
            <person name="Tindall B.J."/>
            <person name="Klenk H.-P."/>
            <person name="Eisen J.A."/>
        </authorList>
    </citation>
    <scope>NUCLEOTIDE SEQUENCE</scope>
    <source>
        <strain evidence="2">DSM 6068</strain>
    </source>
</reference>
<sequence>MNGLLCAWLSDEQASCRAGPGDGSDISGDVSCRAPAS</sequence>
<evidence type="ECO:0000256" key="1">
    <source>
        <dbReference type="SAM" id="MobiDB-lite"/>
    </source>
</evidence>
<dbReference type="KEGG" id="psl:Psta_3583"/>
<keyword evidence="4" id="KW-1185">Reference proteome</keyword>
<organism evidence="2 4">
    <name type="scientific">Pirellula staleyi (strain ATCC 27377 / DSM 6068 / ICPB 4128)</name>
    <name type="common">Pirella staleyi</name>
    <dbReference type="NCBI Taxonomy" id="530564"/>
    <lineage>
        <taxon>Bacteria</taxon>
        <taxon>Pseudomonadati</taxon>
        <taxon>Planctomycetota</taxon>
        <taxon>Planctomycetia</taxon>
        <taxon>Pirellulales</taxon>
        <taxon>Pirellulaceae</taxon>
        <taxon>Pirellula</taxon>
    </lineage>
</organism>
<protein>
    <submittedName>
        <fullName evidence="2">Uncharacterized protein</fullName>
    </submittedName>
</protein>
<name>D2QWX9_PIRSD</name>
<dbReference type="EMBL" id="CP001848">
    <property type="protein sequence ID" value="ADB18244.1"/>
    <property type="molecule type" value="Genomic_DNA"/>
</dbReference>
<dbReference type="AlphaFoldDB" id="D2QWX9"/>
<dbReference type="HOGENOM" id="CLU_3347060_0_0_0"/>
<evidence type="ECO:0000313" key="2">
    <source>
        <dbReference type="EMBL" id="ADB16083.1"/>
    </source>
</evidence>
<dbReference type="KEGG" id="psl:Psta_1407"/>
<dbReference type="EMBL" id="CP001848">
    <property type="protein sequence ID" value="ADB16083.1"/>
    <property type="molecule type" value="Genomic_DNA"/>
</dbReference>
<proteinExistence type="predicted"/>
<gene>
    <name evidence="2" type="ordered locus">Psta_1407</name>
    <name evidence="3" type="ordered locus">Psta_3583</name>
</gene>
<evidence type="ECO:0000313" key="4">
    <source>
        <dbReference type="Proteomes" id="UP000001887"/>
    </source>
</evidence>
<dbReference type="Proteomes" id="UP000001887">
    <property type="component" value="Chromosome"/>
</dbReference>
<reference evidence="2 4" key="1">
    <citation type="journal article" date="2009" name="Stand. Genomic Sci.">
        <title>Complete genome sequence of Pirellula staleyi type strain (ATCC 27377).</title>
        <authorList>
            <person name="Clum A."/>
            <person name="Tindall B.J."/>
            <person name="Sikorski J."/>
            <person name="Ivanova N."/>
            <person name="Mavrommatis K."/>
            <person name="Lucas S."/>
            <person name="Glavina del Rio T."/>
            <person name="Nolan M."/>
            <person name="Chen F."/>
            <person name="Tice H."/>
            <person name="Pitluck S."/>
            <person name="Cheng J.F."/>
            <person name="Chertkov O."/>
            <person name="Brettin T."/>
            <person name="Han C."/>
            <person name="Detter J.C."/>
            <person name="Kuske C."/>
            <person name="Bruce D."/>
            <person name="Goodwin L."/>
            <person name="Ovchinikova G."/>
            <person name="Pati A."/>
            <person name="Mikhailova N."/>
            <person name="Chen A."/>
            <person name="Palaniappan K."/>
            <person name="Land M."/>
            <person name="Hauser L."/>
            <person name="Chang Y.J."/>
            <person name="Jeffries C.D."/>
            <person name="Chain P."/>
            <person name="Rohde M."/>
            <person name="Goker M."/>
            <person name="Bristow J."/>
            <person name="Eisen J.A."/>
            <person name="Markowitz V."/>
            <person name="Hugenholtz P."/>
            <person name="Kyrpides N.C."/>
            <person name="Klenk H.P."/>
            <person name="Lapidus A."/>
        </authorList>
    </citation>
    <scope>NUCLEOTIDE SEQUENCE [LARGE SCALE GENOMIC DNA]</scope>
    <source>
        <strain evidence="4">ATCC 27377 / DSM 6068 / ICPB 4128</strain>
        <strain evidence="2">DSM 6068</strain>
    </source>
</reference>
<evidence type="ECO:0000313" key="3">
    <source>
        <dbReference type="EMBL" id="ADB18244.1"/>
    </source>
</evidence>
<feature type="region of interest" description="Disordered" evidence="1">
    <location>
        <begin position="16"/>
        <end position="37"/>
    </location>
</feature>
<accession>D2QWX9</accession>